<dbReference type="Proteomes" id="UP000533598">
    <property type="component" value="Unassembled WGS sequence"/>
</dbReference>
<sequence length="106" mass="11182">MTASAQRVRQARDLLGQVHQQVAEGGSRDPSMEEVVSILTELPGLLRATAGLLDQVDPAVAAVVLDSASAPGWLHSPAERARYVASALRSKADDVVGITAKLRLAR</sequence>
<reference evidence="1 2" key="1">
    <citation type="submission" date="2020-08" db="EMBL/GenBank/DDBJ databases">
        <title>Sequencing the genomes of 1000 actinobacteria strains.</title>
        <authorList>
            <person name="Klenk H.-P."/>
        </authorList>
    </citation>
    <scope>NUCLEOTIDE SEQUENCE [LARGE SCALE GENOMIC DNA]</scope>
    <source>
        <strain evidence="1 2">DSM 44230</strain>
    </source>
</reference>
<evidence type="ECO:0000313" key="2">
    <source>
        <dbReference type="Proteomes" id="UP000533598"/>
    </source>
</evidence>
<comment type="caution">
    <text evidence="1">The sequence shown here is derived from an EMBL/GenBank/DDBJ whole genome shotgun (WGS) entry which is preliminary data.</text>
</comment>
<dbReference type="EMBL" id="JACHMH010000001">
    <property type="protein sequence ID" value="MBB4681993.1"/>
    <property type="molecule type" value="Genomic_DNA"/>
</dbReference>
<protein>
    <submittedName>
        <fullName evidence="1">Uncharacterized protein</fullName>
    </submittedName>
</protein>
<gene>
    <name evidence="1" type="ORF">HNR67_008111</name>
</gene>
<dbReference type="AlphaFoldDB" id="A0A7W7CLJ0"/>
<evidence type="ECO:0000313" key="1">
    <source>
        <dbReference type="EMBL" id="MBB4681993.1"/>
    </source>
</evidence>
<organism evidence="1 2">
    <name type="scientific">Crossiella cryophila</name>
    <dbReference type="NCBI Taxonomy" id="43355"/>
    <lineage>
        <taxon>Bacteria</taxon>
        <taxon>Bacillati</taxon>
        <taxon>Actinomycetota</taxon>
        <taxon>Actinomycetes</taxon>
        <taxon>Pseudonocardiales</taxon>
        <taxon>Pseudonocardiaceae</taxon>
        <taxon>Crossiella</taxon>
    </lineage>
</organism>
<dbReference type="RefSeq" id="WP_185008963.1">
    <property type="nucleotide sequence ID" value="NZ_BAAAUI010000034.1"/>
</dbReference>
<proteinExistence type="predicted"/>
<name>A0A7W7CLJ0_9PSEU</name>
<accession>A0A7W7CLJ0</accession>
<keyword evidence="2" id="KW-1185">Reference proteome</keyword>